<gene>
    <name evidence="2" type="primary">Aste57867_9879</name>
    <name evidence="1" type="ORF">As57867_009840</name>
    <name evidence="2" type="ORF">ASTE57867_9879</name>
</gene>
<accession>A0A485KP89</accession>
<protein>
    <submittedName>
        <fullName evidence="2">Aste57867_9879 protein</fullName>
    </submittedName>
</protein>
<proteinExistence type="predicted"/>
<dbReference type="EMBL" id="VJMH01005170">
    <property type="protein sequence ID" value="KAF0699542.1"/>
    <property type="molecule type" value="Genomic_DNA"/>
</dbReference>
<dbReference type="OrthoDB" id="63006at2759"/>
<keyword evidence="3" id="KW-1185">Reference proteome</keyword>
<reference evidence="1" key="2">
    <citation type="submission" date="2019-06" db="EMBL/GenBank/DDBJ databases">
        <title>Genomics analysis of Aphanomyces spp. identifies a new class of oomycete effector associated with host adaptation.</title>
        <authorList>
            <person name="Gaulin E."/>
        </authorList>
    </citation>
    <scope>NUCLEOTIDE SEQUENCE</scope>
    <source>
        <strain evidence="1">CBS 578.67</strain>
    </source>
</reference>
<evidence type="ECO:0000313" key="2">
    <source>
        <dbReference type="EMBL" id="VFT86758.1"/>
    </source>
</evidence>
<name>A0A485KP89_9STRA</name>
<evidence type="ECO:0000313" key="1">
    <source>
        <dbReference type="EMBL" id="KAF0699542.1"/>
    </source>
</evidence>
<evidence type="ECO:0000313" key="3">
    <source>
        <dbReference type="Proteomes" id="UP000332933"/>
    </source>
</evidence>
<sequence>MATRIEVDVPPFYVNFFLLNAGGVVKAQIDTKLKCNPVARFLAGSIASLAVKDAAVTAKVATQLEAQLPQRMHEMGLGITCKKVFLHNSFVVFECQLEHITLPELILKAKGEAFAGHFQSLMDAIDAMELTEAKSNMHTKVTDKVCTALLEKLETKLPEKLGQQGLEVNVVTRTAADQAKFFFDCLNSLDEEIGK</sequence>
<dbReference type="AlphaFoldDB" id="A0A485KP89"/>
<dbReference type="EMBL" id="CAADRA010005191">
    <property type="protein sequence ID" value="VFT86758.1"/>
    <property type="molecule type" value="Genomic_DNA"/>
</dbReference>
<reference evidence="2 3" key="1">
    <citation type="submission" date="2019-03" db="EMBL/GenBank/DDBJ databases">
        <authorList>
            <person name="Gaulin E."/>
            <person name="Dumas B."/>
        </authorList>
    </citation>
    <scope>NUCLEOTIDE SEQUENCE [LARGE SCALE GENOMIC DNA]</scope>
    <source>
        <strain evidence="2">CBS 568.67</strain>
    </source>
</reference>
<dbReference type="Proteomes" id="UP000332933">
    <property type="component" value="Unassembled WGS sequence"/>
</dbReference>
<organism evidence="2 3">
    <name type="scientific">Aphanomyces stellatus</name>
    <dbReference type="NCBI Taxonomy" id="120398"/>
    <lineage>
        <taxon>Eukaryota</taxon>
        <taxon>Sar</taxon>
        <taxon>Stramenopiles</taxon>
        <taxon>Oomycota</taxon>
        <taxon>Saprolegniomycetes</taxon>
        <taxon>Saprolegniales</taxon>
        <taxon>Verrucalvaceae</taxon>
        <taxon>Aphanomyces</taxon>
    </lineage>
</organism>